<evidence type="ECO:0000256" key="2">
    <source>
        <dbReference type="ARBA" id="ARBA00023284"/>
    </source>
</evidence>
<dbReference type="PANTHER" id="PTHR15337">
    <property type="entry name" value="ANTERIOR GRADIENT PROTEIN-RELATED"/>
    <property type="match status" value="1"/>
</dbReference>
<dbReference type="InterPro" id="IPR036249">
    <property type="entry name" value="Thioredoxin-like_sf"/>
</dbReference>
<protein>
    <submittedName>
        <fullName evidence="4">Thioredoxin family protein</fullName>
    </submittedName>
</protein>
<organism evidence="4 5">
    <name type="scientific">Aestuariibaculum sediminum</name>
    <dbReference type="NCBI Taxonomy" id="2770637"/>
    <lineage>
        <taxon>Bacteria</taxon>
        <taxon>Pseudomonadati</taxon>
        <taxon>Bacteroidota</taxon>
        <taxon>Flavobacteriia</taxon>
        <taxon>Flavobacteriales</taxon>
        <taxon>Flavobacteriaceae</taxon>
    </lineage>
</organism>
<dbReference type="Pfam" id="PF00085">
    <property type="entry name" value="Thioredoxin"/>
    <property type="match status" value="1"/>
</dbReference>
<name>A0A8J6UBE2_9FLAO</name>
<dbReference type="PROSITE" id="PS51352">
    <property type="entry name" value="THIOREDOXIN_2"/>
    <property type="match status" value="1"/>
</dbReference>
<dbReference type="CDD" id="cd02947">
    <property type="entry name" value="TRX_family"/>
    <property type="match status" value="1"/>
</dbReference>
<dbReference type="SUPFAM" id="SSF52833">
    <property type="entry name" value="Thioredoxin-like"/>
    <property type="match status" value="1"/>
</dbReference>
<dbReference type="PANTHER" id="PTHR15337:SF11">
    <property type="entry name" value="THIOREDOXIN DOMAIN-CONTAINING PROTEIN"/>
    <property type="match status" value="1"/>
</dbReference>
<evidence type="ECO:0000256" key="1">
    <source>
        <dbReference type="ARBA" id="ARBA00022729"/>
    </source>
</evidence>
<evidence type="ECO:0000313" key="5">
    <source>
        <dbReference type="Proteomes" id="UP000600588"/>
    </source>
</evidence>
<dbReference type="PROSITE" id="PS00194">
    <property type="entry name" value="THIOREDOXIN_1"/>
    <property type="match status" value="1"/>
</dbReference>
<keyword evidence="5" id="KW-1185">Reference proteome</keyword>
<keyword evidence="2" id="KW-0676">Redox-active center</keyword>
<keyword evidence="1" id="KW-0732">Signal</keyword>
<dbReference type="InterPro" id="IPR013766">
    <property type="entry name" value="Thioredoxin_domain"/>
</dbReference>
<accession>A0A8J6UBE2</accession>
<comment type="caution">
    <text evidence="4">The sequence shown here is derived from an EMBL/GenBank/DDBJ whole genome shotgun (WGS) entry which is preliminary data.</text>
</comment>
<evidence type="ECO:0000259" key="3">
    <source>
        <dbReference type="PROSITE" id="PS51352"/>
    </source>
</evidence>
<proteinExistence type="predicted"/>
<dbReference type="InterPro" id="IPR051099">
    <property type="entry name" value="AGR/TXD"/>
</dbReference>
<feature type="domain" description="Thioredoxin" evidence="3">
    <location>
        <begin position="8"/>
        <end position="134"/>
    </location>
</feature>
<gene>
    <name evidence="4" type="ORF">ICJ83_00625</name>
</gene>
<dbReference type="EMBL" id="JACVXB010000001">
    <property type="protein sequence ID" value="MBD0830624.1"/>
    <property type="molecule type" value="Genomic_DNA"/>
</dbReference>
<dbReference type="AlphaFoldDB" id="A0A8J6UBE2"/>
<sequence>MINKKIVLLILSLMPFLGIAQGINFEHITLDEALTKAKAENKLVFIDFYTVWCGPCKKMAREIFPLSTVGELYNNNFINLKLDAEKEGEAVAKQYNVTGYPTLLYLDAEGKVLLEDTAFKHEDTFIEMANRAINSQNSKYSLENLKNEFPSRLNDEQFLKMYIRKMDEFGQDISKGVDAWLKVQTEMNESSPEMLKYLLKNSRNILIGGKGEQILEENYDTYMKQASSFEARMLPRIKTQILNGTLDTAVRNKDAELMKVYIEAYKQQPKNRIKKDDLLDAELIYYEMLDDDTSYKTITANYINNLIDQTSIEEIKTADEKSYSMYKKAYDNDPKLARERMLNASKEGLKASKLLKELNELSKGYLEKSTSKKELKAIGKWIKFGYKVKEDNCFMDDLQAEFFFRKGKTQKALELKERAIKNWPKTDKKFVNKEYELQQLKKSI</sequence>
<evidence type="ECO:0000313" key="4">
    <source>
        <dbReference type="EMBL" id="MBD0830624.1"/>
    </source>
</evidence>
<dbReference type="Gene3D" id="3.40.30.10">
    <property type="entry name" value="Glutaredoxin"/>
    <property type="match status" value="1"/>
</dbReference>
<dbReference type="InterPro" id="IPR017937">
    <property type="entry name" value="Thioredoxin_CS"/>
</dbReference>
<dbReference type="Proteomes" id="UP000600588">
    <property type="component" value="Unassembled WGS sequence"/>
</dbReference>
<reference evidence="4 5" key="1">
    <citation type="submission" date="2020-09" db="EMBL/GenBank/DDBJ databases">
        <title>TT11 complete genome.</title>
        <authorList>
            <person name="Wu Z."/>
        </authorList>
    </citation>
    <scope>NUCLEOTIDE SEQUENCE [LARGE SCALE GENOMIC DNA]</scope>
    <source>
        <strain evidence="4 5">TT11</strain>
    </source>
</reference>